<feature type="compositionally biased region" description="Low complexity" evidence="1">
    <location>
        <begin position="839"/>
        <end position="851"/>
    </location>
</feature>
<feature type="compositionally biased region" description="Polar residues" evidence="1">
    <location>
        <begin position="109"/>
        <end position="120"/>
    </location>
</feature>
<reference evidence="2 3" key="1">
    <citation type="journal article" date="2019" name="Nat. Ecol. Evol.">
        <title>Megaphylogeny resolves global patterns of mushroom evolution.</title>
        <authorList>
            <person name="Varga T."/>
            <person name="Krizsan K."/>
            <person name="Foldi C."/>
            <person name="Dima B."/>
            <person name="Sanchez-Garcia M."/>
            <person name="Sanchez-Ramirez S."/>
            <person name="Szollosi G.J."/>
            <person name="Szarkandi J.G."/>
            <person name="Papp V."/>
            <person name="Albert L."/>
            <person name="Andreopoulos W."/>
            <person name="Angelini C."/>
            <person name="Antonin V."/>
            <person name="Barry K.W."/>
            <person name="Bougher N.L."/>
            <person name="Buchanan P."/>
            <person name="Buyck B."/>
            <person name="Bense V."/>
            <person name="Catcheside P."/>
            <person name="Chovatia M."/>
            <person name="Cooper J."/>
            <person name="Damon W."/>
            <person name="Desjardin D."/>
            <person name="Finy P."/>
            <person name="Geml J."/>
            <person name="Haridas S."/>
            <person name="Hughes K."/>
            <person name="Justo A."/>
            <person name="Karasinski D."/>
            <person name="Kautmanova I."/>
            <person name="Kiss B."/>
            <person name="Kocsube S."/>
            <person name="Kotiranta H."/>
            <person name="LaButti K.M."/>
            <person name="Lechner B.E."/>
            <person name="Liimatainen K."/>
            <person name="Lipzen A."/>
            <person name="Lukacs Z."/>
            <person name="Mihaltcheva S."/>
            <person name="Morgado L.N."/>
            <person name="Niskanen T."/>
            <person name="Noordeloos M.E."/>
            <person name="Ohm R.A."/>
            <person name="Ortiz-Santana B."/>
            <person name="Ovrebo C."/>
            <person name="Racz N."/>
            <person name="Riley R."/>
            <person name="Savchenko A."/>
            <person name="Shiryaev A."/>
            <person name="Soop K."/>
            <person name="Spirin V."/>
            <person name="Szebenyi C."/>
            <person name="Tomsovsky M."/>
            <person name="Tulloss R.E."/>
            <person name="Uehling J."/>
            <person name="Grigoriev I.V."/>
            <person name="Vagvolgyi C."/>
            <person name="Papp T."/>
            <person name="Martin F.M."/>
            <person name="Miettinen O."/>
            <person name="Hibbett D.S."/>
            <person name="Nagy L.G."/>
        </authorList>
    </citation>
    <scope>NUCLEOTIDE SEQUENCE [LARGE SCALE GENOMIC DNA]</scope>
    <source>
        <strain evidence="2 3">CBS 309.79</strain>
    </source>
</reference>
<dbReference type="Proteomes" id="UP000305067">
    <property type="component" value="Unassembled WGS sequence"/>
</dbReference>
<evidence type="ECO:0008006" key="4">
    <source>
        <dbReference type="Google" id="ProtNLM"/>
    </source>
</evidence>
<evidence type="ECO:0000313" key="2">
    <source>
        <dbReference type="EMBL" id="TFK99913.1"/>
    </source>
</evidence>
<protein>
    <recommendedName>
        <fullName evidence="4">EF-hand domain-containing protein</fullName>
    </recommendedName>
</protein>
<feature type="region of interest" description="Disordered" evidence="1">
    <location>
        <begin position="38"/>
        <end position="73"/>
    </location>
</feature>
<feature type="region of interest" description="Disordered" evidence="1">
    <location>
        <begin position="1"/>
        <end position="23"/>
    </location>
</feature>
<sequence>MSLSRSRSKSPNPGLEMITTSKSAPVVPQVQATVVGAHLQPGGRENMVGKEARAKGASTGDGKGLSGVDTKKASAADMKKTAAGSHASHAHNHTHAISDEDEVYTTPTISKGTSVTEPQPTTTTTTTANNRLPHQRVLSDGTGTAARSSLRQRFNSTYGGHDPQQTLDRVADSMERREASAGARIQKHFAAASEQIAGAQEALETTMNDPAAEAGRMIIRQLLAPAKEVAALLDVVSEIHPAVAAVAGIFKVVIQMELDHNENHAKVAVLHFSLTDMLFSLGYLKPAFSKEDELSQKLDHFLRGVEKTINEFGNFCDVYYKQRSFVRFLKSGSYKEKLSEFATKFEDQKRKLKQLLALKTASTISQVDESMGQMHAKVDDIMKFIATQKSAQEADVEKSVLVLGGEEEVLKDATKIEKLAQKYGEQLAANVMFTLYASIEHLMEGNVNLFTLKVETASAEIKDAIERSTNAILLRIDSGPHELIENNEIRSVWKEMQWRISCKCRHFVDAIHHHYFRLFSRHKALTGENHPCQWTLFFLSNVLFYPAIGEAIDDDGSGFVSVYEVNKFLRAIPEGWSTPQWLAFWAAGWYQNAIVYSTRCDELAKDIRRLAKTALPENRRALKPFLTRRDQGLSDLRLIYDSVMVDTLDYHGVSSRTEFDELLKLRKEYMEIETRAMMEQLERTKYQLDCIASVHAVMGTRRDERSVLCLMHLLLRHYKQIAQVAQTKVLDPQEFQAMSQSSFNLTEAFERRFNNLKESWRQQRLDTKLQVTYSAGGLFNFWYLEFYIEDYASDTESEWDGDTSIMPDLHDDAEVDPDDILVFGVPLQPGLKHRASMGTILTSPTTQSLTSSEDEEEEEEEEEEDDGAYHDHPRLKETTTKRLDRLEGRLMNIEKLLTSIAAAGTASPKGGRFRALPKV</sequence>
<feature type="region of interest" description="Disordered" evidence="1">
    <location>
        <begin position="838"/>
        <end position="882"/>
    </location>
</feature>
<feature type="compositionally biased region" description="Acidic residues" evidence="1">
    <location>
        <begin position="852"/>
        <end position="866"/>
    </location>
</feature>
<evidence type="ECO:0000313" key="3">
    <source>
        <dbReference type="Proteomes" id="UP000305067"/>
    </source>
</evidence>
<dbReference type="PROSITE" id="PS00018">
    <property type="entry name" value="EF_HAND_1"/>
    <property type="match status" value="1"/>
</dbReference>
<dbReference type="EMBL" id="ML178831">
    <property type="protein sequence ID" value="TFK99913.1"/>
    <property type="molecule type" value="Genomic_DNA"/>
</dbReference>
<dbReference type="InterPro" id="IPR018247">
    <property type="entry name" value="EF_Hand_1_Ca_BS"/>
</dbReference>
<name>A0A5C3QNB0_9AGAR</name>
<organism evidence="2 3">
    <name type="scientific">Pterulicium gracile</name>
    <dbReference type="NCBI Taxonomy" id="1884261"/>
    <lineage>
        <taxon>Eukaryota</taxon>
        <taxon>Fungi</taxon>
        <taxon>Dikarya</taxon>
        <taxon>Basidiomycota</taxon>
        <taxon>Agaricomycotina</taxon>
        <taxon>Agaricomycetes</taxon>
        <taxon>Agaricomycetidae</taxon>
        <taxon>Agaricales</taxon>
        <taxon>Pleurotineae</taxon>
        <taxon>Pterulaceae</taxon>
        <taxon>Pterulicium</taxon>
    </lineage>
</organism>
<feature type="compositionally biased region" description="Polar residues" evidence="1">
    <location>
        <begin position="1"/>
        <end position="11"/>
    </location>
</feature>
<feature type="compositionally biased region" description="Basic and acidic residues" evidence="1">
    <location>
        <begin position="867"/>
        <end position="882"/>
    </location>
</feature>
<dbReference type="AlphaFoldDB" id="A0A5C3QNB0"/>
<feature type="region of interest" description="Disordered" evidence="1">
    <location>
        <begin position="109"/>
        <end position="146"/>
    </location>
</feature>
<dbReference type="STRING" id="1884261.A0A5C3QNB0"/>
<evidence type="ECO:0000256" key="1">
    <source>
        <dbReference type="SAM" id="MobiDB-lite"/>
    </source>
</evidence>
<proteinExistence type="predicted"/>
<dbReference type="OrthoDB" id="3222020at2759"/>
<accession>A0A5C3QNB0</accession>
<gene>
    <name evidence="2" type="ORF">BDV98DRAFT_570419</name>
</gene>
<keyword evidence="3" id="KW-1185">Reference proteome</keyword>